<dbReference type="Proteomes" id="UP000580250">
    <property type="component" value="Unassembled WGS sequence"/>
</dbReference>
<gene>
    <name evidence="2" type="ORF">MENT_LOCUS37900</name>
</gene>
<keyword evidence="1" id="KW-0812">Transmembrane</keyword>
<protein>
    <submittedName>
        <fullName evidence="2">Uncharacterized protein</fullName>
    </submittedName>
</protein>
<feature type="transmembrane region" description="Helical" evidence="1">
    <location>
        <begin position="34"/>
        <end position="53"/>
    </location>
</feature>
<reference evidence="2 3" key="1">
    <citation type="submission" date="2020-08" db="EMBL/GenBank/DDBJ databases">
        <authorList>
            <person name="Koutsovoulos G."/>
            <person name="Danchin GJ E."/>
        </authorList>
    </citation>
    <scope>NUCLEOTIDE SEQUENCE [LARGE SCALE GENOMIC DNA]</scope>
</reference>
<keyword evidence="1" id="KW-1133">Transmembrane helix</keyword>
<accession>A0A6V7WEP8</accession>
<comment type="caution">
    <text evidence="2">The sequence shown here is derived from an EMBL/GenBank/DDBJ whole genome shotgun (WGS) entry which is preliminary data.</text>
</comment>
<evidence type="ECO:0000313" key="3">
    <source>
        <dbReference type="Proteomes" id="UP000580250"/>
    </source>
</evidence>
<keyword evidence="1" id="KW-0472">Membrane</keyword>
<dbReference type="AlphaFoldDB" id="A0A6V7WEP8"/>
<evidence type="ECO:0000313" key="2">
    <source>
        <dbReference type="EMBL" id="CAD2185473.1"/>
    </source>
</evidence>
<sequence>MNYYLIFILTPIVFIFFLLLIKRTDIAARLTDSLDSLQIATFLGAIVIVINVMKPRKGPVVL</sequence>
<organism evidence="2 3">
    <name type="scientific">Meloidogyne enterolobii</name>
    <name type="common">Root-knot nematode worm</name>
    <name type="synonym">Meloidogyne mayaguensis</name>
    <dbReference type="NCBI Taxonomy" id="390850"/>
    <lineage>
        <taxon>Eukaryota</taxon>
        <taxon>Metazoa</taxon>
        <taxon>Ecdysozoa</taxon>
        <taxon>Nematoda</taxon>
        <taxon>Chromadorea</taxon>
        <taxon>Rhabditida</taxon>
        <taxon>Tylenchina</taxon>
        <taxon>Tylenchomorpha</taxon>
        <taxon>Tylenchoidea</taxon>
        <taxon>Meloidogynidae</taxon>
        <taxon>Meloidogyninae</taxon>
        <taxon>Meloidogyne</taxon>
    </lineage>
</organism>
<name>A0A6V7WEP8_MELEN</name>
<feature type="transmembrane region" description="Helical" evidence="1">
    <location>
        <begin position="6"/>
        <end position="22"/>
    </location>
</feature>
<proteinExistence type="predicted"/>
<dbReference type="EMBL" id="CAJEWN010000547">
    <property type="protein sequence ID" value="CAD2185473.1"/>
    <property type="molecule type" value="Genomic_DNA"/>
</dbReference>
<evidence type="ECO:0000256" key="1">
    <source>
        <dbReference type="SAM" id="Phobius"/>
    </source>
</evidence>